<feature type="compositionally biased region" description="Basic and acidic residues" evidence="1">
    <location>
        <begin position="799"/>
        <end position="808"/>
    </location>
</feature>
<keyword evidence="2" id="KW-0812">Transmembrane</keyword>
<dbReference type="SUPFAM" id="SSF50965">
    <property type="entry name" value="Galactose oxidase, central domain"/>
    <property type="match status" value="1"/>
</dbReference>
<dbReference type="OMA" id="FQDQGME"/>
<dbReference type="KEGG" id="cthr:CTHT_0059640"/>
<sequence length="816" mass="86809">MPLPKPKVALNNACSVIFNNTLYVYTPDAFQSLRLEPGAEWKTLPHGEKVTGGVCVGAHTGVSETSSFWVVGGIGTSEDYHGLQKFTYSTGTWETIKLPEDGKVTHQRQGHAAVYLNATDSILVYGGSQDLTTNPSSQTYTIRASAPYTALAHDGAIAPPSSKPILLPWSTYEAVLVGGSTWNTQVMLFNGETGVWQDSGATLLAPLPKDTSAIQGALLTGDDGSKNLITFDASVSPNLVQRHILYTAPGQPVINSVPVRRRSSRRMARRAEPLTLQNWPAYNSTLAPTTTRSNYALAQGPDGMIVIAGGNEDDVLCMFDAKQNSWQDANQKLGQFRLLSSDTTSSTVSTTKTTAATVSTLATSVSSTASPTGLVTATTAAETATSTPDVRVQTLSGDGKGPSVNTVLGAVLGGFFGLAAILAAIYFVLRRKKLRESYIRRTSGEASNEKDGVGFSKDTYTAGTVYRGGHQYNDSQNSFSSMAILMGHAEPSKPRLPPLRLGRKGSSSSRRKSSTSTFKDFKAAISKPILHEVQSMSSTQFPPRPPRDDTSGSSTPASNGPEPRPRNLTGVVADDATRRSSGWNRYWSGGSALNILGFGSGNKDANLTPNPNGPAGLTPSNISRPTTFHSESGSSHYSDPHRMTRDSATVPPLQVFTNRDHPRMSFSRVRTQSPTIEVPESPLHEGMSVKIEGGPSNTTTNGSTTSGLAVLGLEEPRPVSAMTYGSASQYSSGIPESVAEAWDPTATSSSASNSRDSNKPWGDGRPYMGFGGYPTPLAPASAARAQQTLQQGGTQPKRNMQEPVRDDMSWLNLNAS</sequence>
<name>G0SET5_CHATD</name>
<dbReference type="AlphaFoldDB" id="G0SET5"/>
<dbReference type="Gene3D" id="2.120.10.80">
    <property type="entry name" value="Kelch-type beta propeller"/>
    <property type="match status" value="1"/>
</dbReference>
<feature type="compositionally biased region" description="Polar residues" evidence="1">
    <location>
        <begin position="627"/>
        <end position="637"/>
    </location>
</feature>
<feature type="region of interest" description="Disordered" evidence="1">
    <location>
        <begin position="741"/>
        <end position="816"/>
    </location>
</feature>
<dbReference type="HOGENOM" id="CLU_013054_0_0_1"/>
<proteinExistence type="predicted"/>
<feature type="compositionally biased region" description="Polar residues" evidence="1">
    <location>
        <begin position="784"/>
        <end position="798"/>
    </location>
</feature>
<dbReference type="OrthoDB" id="5352000at2759"/>
<dbReference type="EMBL" id="GL988046">
    <property type="protein sequence ID" value="EGS17951.1"/>
    <property type="molecule type" value="Genomic_DNA"/>
</dbReference>
<keyword evidence="2" id="KW-1133">Transmembrane helix</keyword>
<dbReference type="STRING" id="759272.G0SET5"/>
<feature type="region of interest" description="Disordered" evidence="1">
    <location>
        <begin position="627"/>
        <end position="646"/>
    </location>
</feature>
<evidence type="ECO:0000313" key="4">
    <source>
        <dbReference type="Proteomes" id="UP000008066"/>
    </source>
</evidence>
<gene>
    <name evidence="3" type="ORF">CTHT_0059640</name>
</gene>
<protein>
    <submittedName>
        <fullName evidence="3">Uncharacterized protein</fullName>
    </submittedName>
</protein>
<dbReference type="RefSeq" id="XP_006696282.1">
    <property type="nucleotide sequence ID" value="XM_006696219.1"/>
</dbReference>
<dbReference type="InterPro" id="IPR015915">
    <property type="entry name" value="Kelch-typ_b-propeller"/>
</dbReference>
<feature type="region of interest" description="Disordered" evidence="1">
    <location>
        <begin position="489"/>
        <end position="576"/>
    </location>
</feature>
<dbReference type="InterPro" id="IPR011043">
    <property type="entry name" value="Gal_Oxase/kelch_b-propeller"/>
</dbReference>
<evidence type="ECO:0000313" key="3">
    <source>
        <dbReference type="EMBL" id="EGS17951.1"/>
    </source>
</evidence>
<evidence type="ECO:0000256" key="1">
    <source>
        <dbReference type="SAM" id="MobiDB-lite"/>
    </source>
</evidence>
<dbReference type="eggNOG" id="ENOG502RYQG">
    <property type="taxonomic scope" value="Eukaryota"/>
</dbReference>
<dbReference type="GeneID" id="18260002"/>
<evidence type="ECO:0000256" key="2">
    <source>
        <dbReference type="SAM" id="Phobius"/>
    </source>
</evidence>
<keyword evidence="4" id="KW-1185">Reference proteome</keyword>
<accession>G0SET5</accession>
<feature type="compositionally biased region" description="Low complexity" evidence="1">
    <location>
        <begin position="745"/>
        <end position="755"/>
    </location>
</feature>
<reference evidence="3 4" key="1">
    <citation type="journal article" date="2011" name="Cell">
        <title>Insight into structure and assembly of the nuclear pore complex by utilizing the genome of a eukaryotic thermophile.</title>
        <authorList>
            <person name="Amlacher S."/>
            <person name="Sarges P."/>
            <person name="Flemming D."/>
            <person name="van Noort V."/>
            <person name="Kunze R."/>
            <person name="Devos D.P."/>
            <person name="Arumugam M."/>
            <person name="Bork P."/>
            <person name="Hurt E."/>
        </authorList>
    </citation>
    <scope>NUCLEOTIDE SEQUENCE [LARGE SCALE GENOMIC DNA]</scope>
    <source>
        <strain evidence="4">DSM 1495 / CBS 144.50 / IMI 039719</strain>
    </source>
</reference>
<dbReference type="Proteomes" id="UP000008066">
    <property type="component" value="Unassembled WGS sequence"/>
</dbReference>
<organism evidence="4">
    <name type="scientific">Chaetomium thermophilum (strain DSM 1495 / CBS 144.50 / IMI 039719)</name>
    <name type="common">Thermochaetoides thermophila</name>
    <dbReference type="NCBI Taxonomy" id="759272"/>
    <lineage>
        <taxon>Eukaryota</taxon>
        <taxon>Fungi</taxon>
        <taxon>Dikarya</taxon>
        <taxon>Ascomycota</taxon>
        <taxon>Pezizomycotina</taxon>
        <taxon>Sordariomycetes</taxon>
        <taxon>Sordariomycetidae</taxon>
        <taxon>Sordariales</taxon>
        <taxon>Chaetomiaceae</taxon>
        <taxon>Thermochaetoides</taxon>
    </lineage>
</organism>
<keyword evidence="2" id="KW-0472">Membrane</keyword>
<feature type="transmembrane region" description="Helical" evidence="2">
    <location>
        <begin position="407"/>
        <end position="429"/>
    </location>
</feature>